<evidence type="ECO:0000313" key="5">
    <source>
        <dbReference type="EnsemblPlants" id="Ma06_p11300.1"/>
    </source>
</evidence>
<sequence>MSLAIAEKKPQQQRRPGGFVAIFFQLLDWNRRLAKKKLFSRKPLPSVRAAKGSANKYGADDKMPLAKLLLIDDDNQGGFPGEKNPETDVDLGNGMRAPGLVARLMGLQSMPVVAHERPRKATDSSRLSNEQRSGRESLQIDQDLCLEDGGIGKLETRPHKLQKTGAFLERKRTDHGRTKPGASGKKVLSSPSKEKLRKLVSPVKSPRLPSVDHRTRLMKAATKILEPGLQSRSRAKSALTYMDYLPGDAKGADFVAILKESKEPLCDPLPESSMSYGSLGGTSRSELGEEESSRPKIGSSSFKMSNASCSHAGFVEGSLIPFDMQGEHSRNQKTSVPVQAKISVQSKVKGLAERYNQNTSKTKPDGSPTVFPRNQFTQNPSTRVKNKAAFGSSISSRKQGGRDAYGLNGTKGSVFIDRNVGNCSRLKTAYEESSHRRALGSISLGKNMPRKRTISSFGVKNVDAFHSSRAKQSVKSDMSNQKGIRHNNNGSVYKKCIENDSKNDHGDLIFRRNDIVSFTFSSQIRHASMTSVSEGATERSRTKKELINDIGSNKNLMSLAKGSNLTSNRRETLRGDELSNLLEQKIRELTSMDREKLEARDAWSASSIFEELGTAIISEPNYHKYTNGSSQKGIMSCSVDLSVFPIQQSQEAKFGPAATVHSTESNQFSPVSILEASFSNESCSFGSLDASSGGKLQFGLAESCNATQSSDLDTELLDSATSVDIRKSIIHKIRHLTYISLSDPDIQCDDIGFSKTKLGEARHAILNAVLLFENFALYRPDNSVGTLESFLLDMLQAILDALCVKLIGEPSYTGMKGTDQLRELIFDCMIECLNSKYYYLCNSDYTACRSLPFLTTQEQLMREVAKEIRGWIDLAGKYLDDLVKNETETSSGKWTYCKIEAFEASTEMESNILQNLVDELVIDFCQC</sequence>
<keyword evidence="6" id="KW-1185">Reference proteome</keyword>
<feature type="region of interest" description="Disordered" evidence="1">
    <location>
        <begin position="169"/>
        <end position="209"/>
    </location>
</feature>
<feature type="domain" description="DUF3741" evidence="3">
    <location>
        <begin position="92"/>
        <end position="111"/>
    </location>
</feature>
<dbReference type="PANTHER" id="PTHR21726">
    <property type="entry name" value="PHOSPHATIDYLINOSITOL N-ACETYLGLUCOSAMINYLTRANSFERASE SUBUNIT P DOWN SYNDROME CRITICAL REGION PROTEIN 5 -RELATED"/>
    <property type="match status" value="1"/>
</dbReference>
<organism evidence="5 6">
    <name type="scientific">Musa acuminata subsp. malaccensis</name>
    <name type="common">Wild banana</name>
    <name type="synonym">Musa malaccensis</name>
    <dbReference type="NCBI Taxonomy" id="214687"/>
    <lineage>
        <taxon>Eukaryota</taxon>
        <taxon>Viridiplantae</taxon>
        <taxon>Streptophyta</taxon>
        <taxon>Embryophyta</taxon>
        <taxon>Tracheophyta</taxon>
        <taxon>Spermatophyta</taxon>
        <taxon>Magnoliopsida</taxon>
        <taxon>Liliopsida</taxon>
        <taxon>Zingiberales</taxon>
        <taxon>Musaceae</taxon>
        <taxon>Musa</taxon>
    </lineage>
</organism>
<evidence type="ECO:0000313" key="4">
    <source>
        <dbReference type="EMBL" id="CAG1845940.1"/>
    </source>
</evidence>
<dbReference type="Proteomes" id="UP000012960">
    <property type="component" value="Unplaced"/>
</dbReference>
<evidence type="ECO:0000313" key="6">
    <source>
        <dbReference type="Proteomes" id="UP000012960"/>
    </source>
</evidence>
<feature type="domain" description="DUF4378" evidence="2">
    <location>
        <begin position="819"/>
        <end position="919"/>
    </location>
</feature>
<feature type="compositionally biased region" description="Polar residues" evidence="1">
    <location>
        <begin position="372"/>
        <end position="383"/>
    </location>
</feature>
<dbReference type="EMBL" id="HG996471">
    <property type="protein sequence ID" value="CAG1845940.1"/>
    <property type="molecule type" value="Genomic_DNA"/>
</dbReference>
<evidence type="ECO:0000256" key="1">
    <source>
        <dbReference type="SAM" id="MobiDB-lite"/>
    </source>
</evidence>
<reference evidence="4" key="1">
    <citation type="submission" date="2021-03" db="EMBL/GenBank/DDBJ databases">
        <authorList>
            <consortium name="Genoscope - CEA"/>
            <person name="William W."/>
        </authorList>
    </citation>
    <scope>NUCLEOTIDE SEQUENCE</scope>
    <source>
        <strain evidence="4">Doubled-haploid Pahang</strain>
    </source>
</reference>
<dbReference type="Pfam" id="PF14383">
    <property type="entry name" value="VARLMGL"/>
    <property type="match status" value="1"/>
</dbReference>
<dbReference type="Pfam" id="PF14309">
    <property type="entry name" value="DUF4378"/>
    <property type="match status" value="1"/>
</dbReference>
<accession>A0A804JF30</accession>
<dbReference type="PANTHER" id="PTHR21726:SF61">
    <property type="entry name" value="DNAA INITIATOR-ASSOCIATING PROTEIN"/>
    <property type="match status" value="1"/>
</dbReference>
<gene>
    <name evidence="4" type="ORF">GSMUA_157350.1</name>
</gene>
<feature type="region of interest" description="Disordered" evidence="1">
    <location>
        <begin position="266"/>
        <end position="302"/>
    </location>
</feature>
<feature type="region of interest" description="Disordered" evidence="1">
    <location>
        <begin position="114"/>
        <end position="136"/>
    </location>
</feature>
<reference evidence="5" key="2">
    <citation type="submission" date="2021-05" db="UniProtKB">
        <authorList>
            <consortium name="EnsemblPlants"/>
        </authorList>
    </citation>
    <scope>IDENTIFICATION</scope>
    <source>
        <strain evidence="5">subsp. malaccensis</strain>
    </source>
</reference>
<feature type="region of interest" description="Disordered" evidence="1">
    <location>
        <begin position="354"/>
        <end position="407"/>
    </location>
</feature>
<proteinExistence type="predicted"/>
<dbReference type="InterPro" id="IPR032795">
    <property type="entry name" value="DUF3741-assoc"/>
</dbReference>
<dbReference type="AlphaFoldDB" id="A0A804JF30"/>
<dbReference type="OMA" id="IAYEILW"/>
<evidence type="ECO:0000259" key="3">
    <source>
        <dbReference type="Pfam" id="PF14383"/>
    </source>
</evidence>
<dbReference type="OrthoDB" id="1928505at2759"/>
<dbReference type="EnsemblPlants" id="Ma06_t11300.1">
    <property type="protein sequence ID" value="Ma06_p11300.1"/>
    <property type="gene ID" value="Ma06_g11300"/>
</dbReference>
<dbReference type="Gramene" id="Ma06_t11300.1">
    <property type="protein sequence ID" value="Ma06_p11300.1"/>
    <property type="gene ID" value="Ma06_g11300"/>
</dbReference>
<feature type="compositionally biased region" description="Polar residues" evidence="1">
    <location>
        <begin position="470"/>
        <end position="487"/>
    </location>
</feature>
<dbReference type="InterPro" id="IPR025486">
    <property type="entry name" value="DUF4378"/>
</dbReference>
<name>A0A804JF30_MUSAM</name>
<feature type="compositionally biased region" description="Basic and acidic residues" evidence="1">
    <location>
        <begin position="114"/>
        <end position="123"/>
    </location>
</feature>
<protein>
    <submittedName>
        <fullName evidence="4">(wild Malaysian banana) hypothetical protein</fullName>
    </submittedName>
</protein>
<feature type="region of interest" description="Disordered" evidence="1">
    <location>
        <begin position="468"/>
        <end position="487"/>
    </location>
</feature>
<evidence type="ECO:0000259" key="2">
    <source>
        <dbReference type="Pfam" id="PF14309"/>
    </source>
</evidence>